<sequence>MTEKYDHLDHVNLQDNDEMTNGNFSDIATSTDSQPDLSNGNHNNAYSVLTEQELSQVEMFFRSQKTFVFVCPCLANLYFAKAGDKWAPGQRGIPVLLFDRGETRARSKRRLKVVLAERGTGFILWHDVIDNLTNYRAQDNSFHTMFQSADHSQMVGFSFDSKTAASQFHERVELLTSDPLNISLSVPKVKGKCTKKKPEKVKLPKKCDISLPCCFEHVTSIDIGDKEQFYTLASLVQAKSEKICQQLVGD</sequence>
<proteinExistence type="predicted"/>
<dbReference type="InterPro" id="IPR039142">
    <property type="entry name" value="NRF1/Ewg"/>
</dbReference>
<dbReference type="GeneID" id="106459028"/>
<dbReference type="RefSeq" id="XP_013774053.1">
    <property type="nucleotide sequence ID" value="XM_013918599.2"/>
</dbReference>
<organism evidence="3 4">
    <name type="scientific">Limulus polyphemus</name>
    <name type="common">Atlantic horseshoe crab</name>
    <dbReference type="NCBI Taxonomy" id="6850"/>
    <lineage>
        <taxon>Eukaryota</taxon>
        <taxon>Metazoa</taxon>
        <taxon>Ecdysozoa</taxon>
        <taxon>Arthropoda</taxon>
        <taxon>Chelicerata</taxon>
        <taxon>Merostomata</taxon>
        <taxon>Xiphosura</taxon>
        <taxon>Limulidae</taxon>
        <taxon>Limulus</taxon>
    </lineage>
</organism>
<feature type="compositionally biased region" description="Basic and acidic residues" evidence="1">
    <location>
        <begin position="1"/>
        <end position="12"/>
    </location>
</feature>
<dbReference type="Gene3D" id="2.30.29.30">
    <property type="entry name" value="Pleckstrin-homology domain (PH domain)/Phosphotyrosine-binding domain (PTB)"/>
    <property type="match status" value="1"/>
</dbReference>
<dbReference type="InterPro" id="IPR000697">
    <property type="entry name" value="WH1/EVH1_dom"/>
</dbReference>
<evidence type="ECO:0000259" key="2">
    <source>
        <dbReference type="PROSITE" id="PS50229"/>
    </source>
</evidence>
<evidence type="ECO:0000313" key="3">
    <source>
        <dbReference type="Proteomes" id="UP000694941"/>
    </source>
</evidence>
<evidence type="ECO:0000313" key="4">
    <source>
        <dbReference type="RefSeq" id="XP_013774053.1"/>
    </source>
</evidence>
<feature type="compositionally biased region" description="Polar residues" evidence="1">
    <location>
        <begin position="19"/>
        <end position="43"/>
    </location>
</feature>
<dbReference type="PANTHER" id="PTHR20338">
    <property type="entry name" value="NUCLEAR RESPIRATORY FACTOR 1"/>
    <property type="match status" value="1"/>
</dbReference>
<dbReference type="InterPro" id="IPR011993">
    <property type="entry name" value="PH-like_dom_sf"/>
</dbReference>
<feature type="domain" description="WH1" evidence="2">
    <location>
        <begin position="62"/>
        <end position="179"/>
    </location>
</feature>
<keyword evidence="3" id="KW-1185">Reference proteome</keyword>
<accession>A0ABM1B3H4</accession>
<name>A0ABM1B3H4_LIMPO</name>
<dbReference type="PROSITE" id="PS50229">
    <property type="entry name" value="WH1"/>
    <property type="match status" value="1"/>
</dbReference>
<evidence type="ECO:0000256" key="1">
    <source>
        <dbReference type="SAM" id="MobiDB-lite"/>
    </source>
</evidence>
<feature type="region of interest" description="Disordered" evidence="1">
    <location>
        <begin position="1"/>
        <end position="43"/>
    </location>
</feature>
<protein>
    <submittedName>
        <fullName evidence="4">Uncharacterized protein LOC106459028</fullName>
    </submittedName>
</protein>
<gene>
    <name evidence="4" type="primary">LOC106459028</name>
</gene>
<reference evidence="4" key="1">
    <citation type="submission" date="2025-08" db="UniProtKB">
        <authorList>
            <consortium name="RefSeq"/>
        </authorList>
    </citation>
    <scope>IDENTIFICATION</scope>
    <source>
        <tissue evidence="4">Muscle</tissue>
    </source>
</reference>
<dbReference type="Proteomes" id="UP000694941">
    <property type="component" value="Unplaced"/>
</dbReference>